<evidence type="ECO:0008006" key="3">
    <source>
        <dbReference type="Google" id="ProtNLM"/>
    </source>
</evidence>
<sequence>MNRIYDAIQDRVPALIQQRLEQTLARGVEGKKEVSVFFRADDIGVPGHNFTRMVNLFLGYRLPLCLAVVPTWLTRQRWETLEPFAEKGGKLLCWHQHGWRHCNHETQGKKQEFGPGRPASTVTRDLERGKQRLEDLLNRRFDRFFTPPWNRCTRETMDCLVSLGFDGISRSAGSRPGPPEMLKEYSVHVDLHTRKEKSAALGWDAFFNELSQGMATGVCGVMLHHRRMDEPSFIFLESLLKAVAAQPKIKGVTFATLAAMGA</sequence>
<dbReference type="EMBL" id="CP001087">
    <property type="protein sequence ID" value="ACN17224.1"/>
    <property type="molecule type" value="Genomic_DNA"/>
</dbReference>
<dbReference type="InterPro" id="IPR049591">
    <property type="entry name" value="CE4_u4-like"/>
</dbReference>
<dbReference type="Gene3D" id="3.20.20.370">
    <property type="entry name" value="Glycoside hydrolase/deacetylase"/>
    <property type="match status" value="1"/>
</dbReference>
<dbReference type="eggNOG" id="COG0726">
    <property type="taxonomic scope" value="Bacteria"/>
</dbReference>
<organism evidence="1 2">
    <name type="scientific">Desulforapulum autotrophicum (strain ATCC 43914 / DSM 3382 / VKM B-1955 / HRM2)</name>
    <name type="common">Desulfobacterium autotrophicum</name>
    <dbReference type="NCBI Taxonomy" id="177437"/>
    <lineage>
        <taxon>Bacteria</taxon>
        <taxon>Pseudomonadati</taxon>
        <taxon>Thermodesulfobacteriota</taxon>
        <taxon>Desulfobacteria</taxon>
        <taxon>Desulfobacterales</taxon>
        <taxon>Desulfobacteraceae</taxon>
        <taxon>Desulforapulum</taxon>
    </lineage>
</organism>
<dbReference type="STRING" id="177437.HRM2_41680"/>
<dbReference type="KEGG" id="dat:HRM2_41680"/>
<accession>C0QCZ2</accession>
<dbReference type="SUPFAM" id="SSF88713">
    <property type="entry name" value="Glycoside hydrolase/deacetylase"/>
    <property type="match status" value="1"/>
</dbReference>
<gene>
    <name evidence="1" type="ordered locus">HRM2_41680</name>
</gene>
<proteinExistence type="predicted"/>
<dbReference type="Proteomes" id="UP000000442">
    <property type="component" value="Chromosome"/>
</dbReference>
<evidence type="ECO:0000313" key="1">
    <source>
        <dbReference type="EMBL" id="ACN17224.1"/>
    </source>
</evidence>
<reference evidence="1 2" key="1">
    <citation type="journal article" date="2009" name="Environ. Microbiol.">
        <title>Genome sequence of Desulfobacterium autotrophicum HRM2, a marine sulfate reducer oxidizing organic carbon completely to carbon dioxide.</title>
        <authorList>
            <person name="Strittmatter A.W."/>
            <person name="Liesegang H."/>
            <person name="Rabus R."/>
            <person name="Decker I."/>
            <person name="Amann J."/>
            <person name="Andres S."/>
            <person name="Henne A."/>
            <person name="Fricke W.F."/>
            <person name="Martinez-Arias R."/>
            <person name="Bartels D."/>
            <person name="Goesmann A."/>
            <person name="Krause L."/>
            <person name="Puehler A."/>
            <person name="Klenk H.P."/>
            <person name="Richter M."/>
            <person name="Schuler M."/>
            <person name="Gloeckner F.O."/>
            <person name="Meyerdierks A."/>
            <person name="Gottschalk G."/>
            <person name="Amann R."/>
        </authorList>
    </citation>
    <scope>NUCLEOTIDE SEQUENCE [LARGE SCALE GENOMIC DNA]</scope>
    <source>
        <strain evidence="2">ATCC 43914 / DSM 3382 / HRM2</strain>
    </source>
</reference>
<dbReference type="RefSeq" id="WP_015905957.1">
    <property type="nucleotide sequence ID" value="NC_012108.1"/>
</dbReference>
<dbReference type="InterPro" id="IPR011330">
    <property type="entry name" value="Glyco_hydro/deAcase_b/a-brl"/>
</dbReference>
<protein>
    <recommendedName>
        <fullName evidence="3">Polysaccharide deacetylase</fullName>
    </recommendedName>
</protein>
<dbReference type="CDD" id="cd10928">
    <property type="entry name" value="CE4_u4"/>
    <property type="match status" value="1"/>
</dbReference>
<name>C0QCZ2_DESAH</name>
<dbReference type="OrthoDB" id="5417728at2"/>
<evidence type="ECO:0000313" key="2">
    <source>
        <dbReference type="Proteomes" id="UP000000442"/>
    </source>
</evidence>
<dbReference type="GO" id="GO:0005975">
    <property type="term" value="P:carbohydrate metabolic process"/>
    <property type="evidence" value="ECO:0007669"/>
    <property type="project" value="InterPro"/>
</dbReference>
<dbReference type="AlphaFoldDB" id="C0QCZ2"/>
<dbReference type="HOGENOM" id="CLU_073819_0_0_7"/>
<keyword evidence="2" id="KW-1185">Reference proteome</keyword>